<reference evidence="2 3" key="1">
    <citation type="submission" date="2021-04" db="EMBL/GenBank/DDBJ databases">
        <title>novel species isolated from subtropical streams in China.</title>
        <authorList>
            <person name="Lu H."/>
        </authorList>
    </citation>
    <scope>NUCLEOTIDE SEQUENCE [LARGE SCALE GENOMIC DNA]</scope>
    <source>
        <strain evidence="2 3">FT147W</strain>
    </source>
</reference>
<dbReference type="SUPFAM" id="SSF56954">
    <property type="entry name" value="Outer membrane efflux proteins (OEP)"/>
    <property type="match status" value="1"/>
</dbReference>
<protein>
    <submittedName>
        <fullName evidence="2">TolC family protein</fullName>
    </submittedName>
</protein>
<gene>
    <name evidence="2" type="ORF">KDM87_06070</name>
</gene>
<sequence>MSLAFFRDARPLLGSLRPLVPAACRVLAAATVIFVSLPYARAASFAAAPQELAPNVIEPAAPLTLTAALRLALQANPDLSAARQEIGAADGQVMQAGASPNPDLSLQVEDLRKDTRTTTLQINQALELGGKRNARITAAERGRDAAQADLAAKRAEIRAAVISAFFDVAAAQERLRLSQASLELARRATTAAAHRVAAGKISPVDETKARVAEATVRLELNQANGELTTARKRLTTLWGNPSPRFDRAESQFEALPLLPALTELQARAGQAPALMRAQIEVERRIALVQVEQSKRTPDLTLSVGVKRAEDLGRNQAVLGVSVPLPLFDRNQGNLFEALRRTDKARDELSASRLRVDTDTAQAYERYANARQEAEALRQEILPGAQTAYDAATKGFEFGKFGFLDVLDAQRTYLQAKSQYVRALLDAYHAAAEIDRILGDDSLIEHFAAP</sequence>
<dbReference type="Gene3D" id="1.20.1600.10">
    <property type="entry name" value="Outer membrane efflux proteins (OEP)"/>
    <property type="match status" value="1"/>
</dbReference>
<dbReference type="InterPro" id="IPR010131">
    <property type="entry name" value="MdtP/NodT-like"/>
</dbReference>
<comment type="similarity">
    <text evidence="1">Belongs to the outer membrane factor (OMF) (TC 1.B.17) family.</text>
</comment>
<comment type="caution">
    <text evidence="2">The sequence shown here is derived from an EMBL/GenBank/DDBJ whole genome shotgun (WGS) entry which is preliminary data.</text>
</comment>
<dbReference type="PANTHER" id="PTHR30203">
    <property type="entry name" value="OUTER MEMBRANE CATION EFFLUX PROTEIN"/>
    <property type="match status" value="1"/>
</dbReference>
<evidence type="ECO:0000256" key="1">
    <source>
        <dbReference type="ARBA" id="ARBA00007613"/>
    </source>
</evidence>
<proteinExistence type="inferred from homology"/>
<dbReference type="EMBL" id="JAGSPK010000002">
    <property type="protein sequence ID" value="MBR7792159.1"/>
    <property type="molecule type" value="Genomic_DNA"/>
</dbReference>
<dbReference type="InterPro" id="IPR003423">
    <property type="entry name" value="OMP_efflux"/>
</dbReference>
<dbReference type="PANTHER" id="PTHR30203:SF24">
    <property type="entry name" value="BLR4935 PROTEIN"/>
    <property type="match status" value="1"/>
</dbReference>
<name>A0ABS5H2G4_9BURK</name>
<dbReference type="Proteomes" id="UP000682982">
    <property type="component" value="Unassembled WGS sequence"/>
</dbReference>
<accession>A0ABS5H2G4</accession>
<dbReference type="RefSeq" id="WP_212678237.1">
    <property type="nucleotide sequence ID" value="NZ_JAGSPK010000002.1"/>
</dbReference>
<evidence type="ECO:0000313" key="2">
    <source>
        <dbReference type="EMBL" id="MBR7792159.1"/>
    </source>
</evidence>
<evidence type="ECO:0000313" key="3">
    <source>
        <dbReference type="Proteomes" id="UP000682982"/>
    </source>
</evidence>
<keyword evidence="3" id="KW-1185">Reference proteome</keyword>
<organism evidence="2 3">
    <name type="scientific">Undibacterium rivi</name>
    <dbReference type="NCBI Taxonomy" id="2828729"/>
    <lineage>
        <taxon>Bacteria</taxon>
        <taxon>Pseudomonadati</taxon>
        <taxon>Pseudomonadota</taxon>
        <taxon>Betaproteobacteria</taxon>
        <taxon>Burkholderiales</taxon>
        <taxon>Oxalobacteraceae</taxon>
        <taxon>Undibacterium</taxon>
    </lineage>
</organism>
<dbReference type="Pfam" id="PF02321">
    <property type="entry name" value="OEP"/>
    <property type="match status" value="2"/>
</dbReference>